<dbReference type="InterPro" id="IPR011009">
    <property type="entry name" value="Kinase-like_dom_sf"/>
</dbReference>
<dbReference type="Proteomes" id="UP001359559">
    <property type="component" value="Unassembled WGS sequence"/>
</dbReference>
<dbReference type="SUPFAM" id="SSF56112">
    <property type="entry name" value="Protein kinase-like (PK-like)"/>
    <property type="match status" value="1"/>
</dbReference>
<dbReference type="AlphaFoldDB" id="A0AAN9J6I6"/>
<dbReference type="EMBL" id="JAYKXN010000004">
    <property type="protein sequence ID" value="KAK7293202.1"/>
    <property type="molecule type" value="Genomic_DNA"/>
</dbReference>
<comment type="caution">
    <text evidence="1">The sequence shown here is derived from an EMBL/GenBank/DDBJ whole genome shotgun (WGS) entry which is preliminary data.</text>
</comment>
<sequence>MVKGLGLKTCPALRQRFSNELRNLAKLRYRNLVQLGRNITSSTMTLEPDMNPRLGSFALAEFLARNEHGHHVIIDRNKFVRGIFGYLSPECMEFGEPTVAADVIVLVWWFLKL</sequence>
<protein>
    <submittedName>
        <fullName evidence="1">Uncharacterized protein</fullName>
    </submittedName>
</protein>
<evidence type="ECO:0000313" key="1">
    <source>
        <dbReference type="EMBL" id="KAK7293202.1"/>
    </source>
</evidence>
<keyword evidence="2" id="KW-1185">Reference proteome</keyword>
<accession>A0AAN9J6I6</accession>
<proteinExistence type="predicted"/>
<reference evidence="1 2" key="1">
    <citation type="submission" date="2024-01" db="EMBL/GenBank/DDBJ databases">
        <title>The genomes of 5 underutilized Papilionoideae crops provide insights into root nodulation and disease resistance.</title>
        <authorList>
            <person name="Yuan L."/>
        </authorList>
    </citation>
    <scope>NUCLEOTIDE SEQUENCE [LARGE SCALE GENOMIC DNA]</scope>
    <source>
        <strain evidence="1">LY-2023</strain>
        <tissue evidence="1">Leaf</tissue>
    </source>
</reference>
<gene>
    <name evidence="1" type="ORF">RJT34_16065</name>
</gene>
<name>A0AAN9J6I6_CLITE</name>
<evidence type="ECO:0000313" key="2">
    <source>
        <dbReference type="Proteomes" id="UP001359559"/>
    </source>
</evidence>
<organism evidence="1 2">
    <name type="scientific">Clitoria ternatea</name>
    <name type="common">Butterfly pea</name>
    <dbReference type="NCBI Taxonomy" id="43366"/>
    <lineage>
        <taxon>Eukaryota</taxon>
        <taxon>Viridiplantae</taxon>
        <taxon>Streptophyta</taxon>
        <taxon>Embryophyta</taxon>
        <taxon>Tracheophyta</taxon>
        <taxon>Spermatophyta</taxon>
        <taxon>Magnoliopsida</taxon>
        <taxon>eudicotyledons</taxon>
        <taxon>Gunneridae</taxon>
        <taxon>Pentapetalae</taxon>
        <taxon>rosids</taxon>
        <taxon>fabids</taxon>
        <taxon>Fabales</taxon>
        <taxon>Fabaceae</taxon>
        <taxon>Papilionoideae</taxon>
        <taxon>50 kb inversion clade</taxon>
        <taxon>NPAAA clade</taxon>
        <taxon>indigoferoid/millettioid clade</taxon>
        <taxon>Phaseoleae</taxon>
        <taxon>Clitoria</taxon>
    </lineage>
</organism>